<evidence type="ECO:0000313" key="2">
    <source>
        <dbReference type="Proteomes" id="UP001595710"/>
    </source>
</evidence>
<protein>
    <recommendedName>
        <fullName evidence="3">Transposase IS200 family protein</fullName>
    </recommendedName>
</protein>
<accession>A0ABV7WMG1</accession>
<dbReference type="EMBL" id="JBHRYN010000004">
    <property type="protein sequence ID" value="MFC3700401.1"/>
    <property type="molecule type" value="Genomic_DNA"/>
</dbReference>
<sequence>MSNHYHVLIFNYSSKQAQLTDFEVLERWSRLFRGNLLVNRYVRGDDLCEAELHVVNEVAEQWRERLNKISWFMKVLNNYRALHRAIA</sequence>
<comment type="caution">
    <text evidence="1">The sequence shown here is derived from an EMBL/GenBank/DDBJ whole genome shotgun (WGS) entry which is preliminary data.</text>
</comment>
<keyword evidence="2" id="KW-1185">Reference proteome</keyword>
<evidence type="ECO:0008006" key="3">
    <source>
        <dbReference type="Google" id="ProtNLM"/>
    </source>
</evidence>
<gene>
    <name evidence="1" type="ORF">ACFOND_02015</name>
</gene>
<name>A0ABV7WMG1_9GAMM</name>
<dbReference type="Proteomes" id="UP001595710">
    <property type="component" value="Unassembled WGS sequence"/>
</dbReference>
<reference evidence="2" key="1">
    <citation type="journal article" date="2019" name="Int. J. Syst. Evol. Microbiol.">
        <title>The Global Catalogue of Microorganisms (GCM) 10K type strain sequencing project: providing services to taxonomists for standard genome sequencing and annotation.</title>
        <authorList>
            <consortium name="The Broad Institute Genomics Platform"/>
            <consortium name="The Broad Institute Genome Sequencing Center for Infectious Disease"/>
            <person name="Wu L."/>
            <person name="Ma J."/>
        </authorList>
    </citation>
    <scope>NUCLEOTIDE SEQUENCE [LARGE SCALE GENOMIC DNA]</scope>
    <source>
        <strain evidence="2">CECT 8288</strain>
    </source>
</reference>
<dbReference type="RefSeq" id="WP_290282156.1">
    <property type="nucleotide sequence ID" value="NZ_JAUFQI010000001.1"/>
</dbReference>
<evidence type="ECO:0000313" key="1">
    <source>
        <dbReference type="EMBL" id="MFC3700401.1"/>
    </source>
</evidence>
<proteinExistence type="predicted"/>
<organism evidence="1 2">
    <name type="scientific">Reinekea marina</name>
    <dbReference type="NCBI Taxonomy" id="1310421"/>
    <lineage>
        <taxon>Bacteria</taxon>
        <taxon>Pseudomonadati</taxon>
        <taxon>Pseudomonadota</taxon>
        <taxon>Gammaproteobacteria</taxon>
        <taxon>Oceanospirillales</taxon>
        <taxon>Saccharospirillaceae</taxon>
        <taxon>Reinekea</taxon>
    </lineage>
</organism>